<keyword evidence="3" id="KW-0812">Transmembrane</keyword>
<protein>
    <submittedName>
        <fullName evidence="5">Membrane-bound acid phosphatase, putative</fullName>
    </submittedName>
</protein>
<keyword evidence="4" id="KW-0732">Signal</keyword>
<evidence type="ECO:0000256" key="2">
    <source>
        <dbReference type="ARBA" id="ARBA00022801"/>
    </source>
</evidence>
<reference evidence="5" key="1">
    <citation type="submission" date="2012-08" db="EMBL/GenBank/DDBJ databases">
        <title>Comparative genomics of metastatic and non-metastatic Leishmania guyanensis provides insights into polygenic factors involved in Leishmania RNA virus infection.</title>
        <authorList>
            <person name="Smith D."/>
            <person name="Hertz-Fowler C."/>
            <person name="Martin R."/>
            <person name="Dickens N."/>
            <person name="Fasel N."/>
            <person name="Falquet L."/>
            <person name="Beverley S."/>
            <person name="Zangger H."/>
            <person name="Calderon-Copete S."/>
            <person name="Mottram J."/>
            <person name="Xenarios I."/>
        </authorList>
    </citation>
    <scope>NUCLEOTIDE SEQUENCE</scope>
    <source>
        <strain evidence="5">MHOM/BR/75/M4147/SSU:IR2SAT-LUC</strain>
    </source>
</reference>
<feature type="transmembrane region" description="Helical" evidence="3">
    <location>
        <begin position="494"/>
        <end position="521"/>
    </location>
</feature>
<keyword evidence="2" id="KW-0378">Hydrolase</keyword>
<dbReference type="PANTHER" id="PTHR11567:SF110">
    <property type="entry name" value="2-PHOSPHOXYLOSE PHOSPHATASE 1"/>
    <property type="match status" value="1"/>
</dbReference>
<comment type="similarity">
    <text evidence="1">Belongs to the histidine acid phosphatase family.</text>
</comment>
<gene>
    <name evidence="5" type="primary">LgM4147LRVhigh.28.01550.01460</name>
    <name evidence="5" type="ORF">BN36_2846140</name>
</gene>
<sequence>MPAVLRSPLPRSVRRMAVLAAATALLAAVCLPAPARGSVEWVLQQVQVLHRHGSRSAVPSYNATDICGSTPCGELNPEGETMVRNVGEFLRARYTADATVVDAPFLPSSDYDLSVVASRSTDVRRTLQSAQLLLAGMFPNAIRLIPAIHTVPTSQDTMLYTFSQPWVALYATYATAAQQARTNPVIDHYFPDWTELRGLAAEVWSEGYCSNYETRLNCAIMLFDIAAAKRSVGKLPAAVAARYDDLHAIIAEWFRGMWHYDASNPFLVQQGGRGQPFLQQVLTNMDDFIAARSTYKVMHYSGHDISLAAVWGTLGDRSAYAMQPTYAQTFVLELLKSATTGEYGVRVLRGWPGQTPDTGFTFSWDPTWQLRCRGRDETNYAATDNLCPLEDFRRYVTWTVGTDPRGMCLLDVATSAVLNCPTAEAEQTVGVALSESCSLYRAVCPQYACAPGYVLSASESRCTCASAACLVSRGGEGKANVSVTVSMPGVSRGAAAGIAMATFSAGALLAVVMTLIALVLLRCSGGSARYSGPCGKCVARGEPTREAI</sequence>
<dbReference type="GO" id="GO:0016791">
    <property type="term" value="F:phosphatase activity"/>
    <property type="evidence" value="ECO:0007669"/>
    <property type="project" value="TreeGrafter"/>
</dbReference>
<dbReference type="InterPro" id="IPR033379">
    <property type="entry name" value="Acid_Pase_AS"/>
</dbReference>
<keyword evidence="3" id="KW-1133">Transmembrane helix</keyword>
<dbReference type="EMBL" id="CALQ01001212">
    <property type="protein sequence ID" value="CCM17116.1"/>
    <property type="molecule type" value="Genomic_DNA"/>
</dbReference>
<dbReference type="Pfam" id="PF00328">
    <property type="entry name" value="His_Phos_2"/>
    <property type="match status" value="1"/>
</dbReference>
<accession>A0A1E1J0K9</accession>
<dbReference type="InterPro" id="IPR000560">
    <property type="entry name" value="His_Pase_clade-2"/>
</dbReference>
<feature type="chain" id="PRO_5009113832" evidence="4">
    <location>
        <begin position="38"/>
        <end position="548"/>
    </location>
</feature>
<evidence type="ECO:0000256" key="1">
    <source>
        <dbReference type="ARBA" id="ARBA00005375"/>
    </source>
</evidence>
<evidence type="ECO:0000256" key="4">
    <source>
        <dbReference type="SAM" id="SignalP"/>
    </source>
</evidence>
<dbReference type="InterPro" id="IPR029033">
    <property type="entry name" value="His_PPase_superfam"/>
</dbReference>
<evidence type="ECO:0000313" key="5">
    <source>
        <dbReference type="EMBL" id="CCM17116.1"/>
    </source>
</evidence>
<dbReference type="SUPFAM" id="SSF53254">
    <property type="entry name" value="Phosphoglycerate mutase-like"/>
    <property type="match status" value="1"/>
</dbReference>
<dbReference type="PROSITE" id="PS00616">
    <property type="entry name" value="HIS_ACID_PHOSPHAT_1"/>
    <property type="match status" value="1"/>
</dbReference>
<organism evidence="5">
    <name type="scientific">Leishmania guyanensis</name>
    <dbReference type="NCBI Taxonomy" id="5670"/>
    <lineage>
        <taxon>Eukaryota</taxon>
        <taxon>Discoba</taxon>
        <taxon>Euglenozoa</taxon>
        <taxon>Kinetoplastea</taxon>
        <taxon>Metakinetoplastina</taxon>
        <taxon>Trypanosomatida</taxon>
        <taxon>Trypanosomatidae</taxon>
        <taxon>Leishmaniinae</taxon>
        <taxon>Leishmania</taxon>
        <taxon>Leishmania guyanensis species complex</taxon>
    </lineage>
</organism>
<dbReference type="AlphaFoldDB" id="A0A1E1J0K9"/>
<feature type="signal peptide" evidence="4">
    <location>
        <begin position="1"/>
        <end position="37"/>
    </location>
</feature>
<name>A0A1E1J0K9_LEIGU</name>
<dbReference type="Gene3D" id="3.40.50.1240">
    <property type="entry name" value="Phosphoglycerate mutase-like"/>
    <property type="match status" value="1"/>
</dbReference>
<keyword evidence="3" id="KW-0472">Membrane</keyword>
<evidence type="ECO:0000256" key="3">
    <source>
        <dbReference type="SAM" id="Phobius"/>
    </source>
</evidence>
<dbReference type="PANTHER" id="PTHR11567">
    <property type="entry name" value="ACID PHOSPHATASE-RELATED"/>
    <property type="match status" value="1"/>
</dbReference>
<dbReference type="CDD" id="cd07061">
    <property type="entry name" value="HP_HAP_like"/>
    <property type="match status" value="1"/>
</dbReference>
<proteinExistence type="inferred from homology"/>
<dbReference type="InterPro" id="IPR050645">
    <property type="entry name" value="Histidine_acid_phosphatase"/>
</dbReference>